<dbReference type="InterPro" id="IPR008271">
    <property type="entry name" value="Ser/Thr_kinase_AS"/>
</dbReference>
<reference evidence="10 11" key="1">
    <citation type="submission" date="2023-03" db="EMBL/GenBank/DDBJ databases">
        <title>Bacillus Genome Sequencing.</title>
        <authorList>
            <person name="Dunlap C."/>
        </authorList>
    </citation>
    <scope>NUCLEOTIDE SEQUENCE [LARGE SCALE GENOMIC DNA]</scope>
    <source>
        <strain evidence="10 11">B-59205</strain>
    </source>
</reference>
<keyword evidence="6" id="KW-0067">ATP-binding</keyword>
<dbReference type="PANTHER" id="PTHR24363:SF0">
    <property type="entry name" value="SERINE_THREONINE KINASE LIKE DOMAIN CONTAINING 1"/>
    <property type="match status" value="1"/>
</dbReference>
<evidence type="ECO:0000313" key="11">
    <source>
        <dbReference type="Proteomes" id="UP001344888"/>
    </source>
</evidence>
<gene>
    <name evidence="10" type="ORF">P9B03_16175</name>
</gene>
<dbReference type="SUPFAM" id="SSF56112">
    <property type="entry name" value="Protein kinase-like (PK-like)"/>
    <property type="match status" value="1"/>
</dbReference>
<dbReference type="InterPro" id="IPR000719">
    <property type="entry name" value="Prot_kinase_dom"/>
</dbReference>
<dbReference type="EMBL" id="JARSFG010000020">
    <property type="protein sequence ID" value="MEC1180039.1"/>
    <property type="molecule type" value="Genomic_DNA"/>
</dbReference>
<dbReference type="SMART" id="SM00220">
    <property type="entry name" value="S_TKc"/>
    <property type="match status" value="1"/>
</dbReference>
<proteinExistence type="predicted"/>
<dbReference type="PROSITE" id="PS00108">
    <property type="entry name" value="PROTEIN_KINASE_ST"/>
    <property type="match status" value="1"/>
</dbReference>
<organism evidence="10 11">
    <name type="scientific">Metasolibacillus meyeri</name>
    <dbReference type="NCBI Taxonomy" id="1071052"/>
    <lineage>
        <taxon>Bacteria</taxon>
        <taxon>Bacillati</taxon>
        <taxon>Bacillota</taxon>
        <taxon>Bacilli</taxon>
        <taxon>Bacillales</taxon>
        <taxon>Caryophanaceae</taxon>
        <taxon>Metasolibacillus</taxon>
    </lineage>
</organism>
<evidence type="ECO:0000313" key="10">
    <source>
        <dbReference type="EMBL" id="MEC1180039.1"/>
    </source>
</evidence>
<name>A0AAW9NWU3_9BACL</name>
<evidence type="ECO:0000256" key="3">
    <source>
        <dbReference type="ARBA" id="ARBA00022679"/>
    </source>
</evidence>
<keyword evidence="5 10" id="KW-0418">Kinase</keyword>
<keyword evidence="3 10" id="KW-0808">Transferase</keyword>
<evidence type="ECO:0000256" key="6">
    <source>
        <dbReference type="ARBA" id="ARBA00022840"/>
    </source>
</evidence>
<evidence type="ECO:0000256" key="8">
    <source>
        <dbReference type="ARBA" id="ARBA00048679"/>
    </source>
</evidence>
<feature type="domain" description="Protein kinase" evidence="9">
    <location>
        <begin position="14"/>
        <end position="279"/>
    </location>
</feature>
<dbReference type="Proteomes" id="UP001344888">
    <property type="component" value="Unassembled WGS sequence"/>
</dbReference>
<sequence length="286" mass="33345">MTILFSGDILKEVYIIKKMVKNSFLSVVYIAENRITKKLYIIKEFYPSEIAIRDTDNRIVLSRLPSNKVKFNQLKELFLQEANILQNLNCQYTAKYIEHFEENGTVYIVMQYFEGKPLDQYVIENANYTYVPIFLALIDILNEVHRKGIIHRDIKPSNILIANDGTPCLIDFGSAIDYRVTKNAPILTSKNYSPVELYSSKSNQGIRTDIYSLSATLYYVITKNPPNDISERLVEDRLLDIRSYNSNITYLLSRMIMWALALQQEKRCFSLKFMKIALLFEKLIKK</sequence>
<dbReference type="InterPro" id="IPR011009">
    <property type="entry name" value="Kinase-like_dom_sf"/>
</dbReference>
<dbReference type="RefSeq" id="WP_326124540.1">
    <property type="nucleotide sequence ID" value="NZ_JARSFG010000020.1"/>
</dbReference>
<dbReference type="EC" id="2.7.11.1" evidence="1"/>
<keyword evidence="2" id="KW-0723">Serine/threonine-protein kinase</keyword>
<dbReference type="PROSITE" id="PS50011">
    <property type="entry name" value="PROTEIN_KINASE_DOM"/>
    <property type="match status" value="1"/>
</dbReference>
<evidence type="ECO:0000256" key="5">
    <source>
        <dbReference type="ARBA" id="ARBA00022777"/>
    </source>
</evidence>
<dbReference type="AlphaFoldDB" id="A0AAW9NWU3"/>
<evidence type="ECO:0000256" key="7">
    <source>
        <dbReference type="ARBA" id="ARBA00047899"/>
    </source>
</evidence>
<keyword evidence="11" id="KW-1185">Reference proteome</keyword>
<keyword evidence="4" id="KW-0547">Nucleotide-binding</keyword>
<evidence type="ECO:0000256" key="2">
    <source>
        <dbReference type="ARBA" id="ARBA00022527"/>
    </source>
</evidence>
<accession>A0AAW9NWU3</accession>
<comment type="caution">
    <text evidence="10">The sequence shown here is derived from an EMBL/GenBank/DDBJ whole genome shotgun (WGS) entry which is preliminary data.</text>
</comment>
<dbReference type="PANTHER" id="PTHR24363">
    <property type="entry name" value="SERINE/THREONINE PROTEIN KINASE"/>
    <property type="match status" value="1"/>
</dbReference>
<evidence type="ECO:0000256" key="1">
    <source>
        <dbReference type="ARBA" id="ARBA00012513"/>
    </source>
</evidence>
<dbReference type="GO" id="GO:0004674">
    <property type="term" value="F:protein serine/threonine kinase activity"/>
    <property type="evidence" value="ECO:0007669"/>
    <property type="project" value="UniProtKB-KW"/>
</dbReference>
<protein>
    <recommendedName>
        <fullName evidence="1">non-specific serine/threonine protein kinase</fullName>
        <ecNumber evidence="1">2.7.11.1</ecNumber>
    </recommendedName>
</protein>
<dbReference type="CDD" id="cd14014">
    <property type="entry name" value="STKc_PknB_like"/>
    <property type="match status" value="1"/>
</dbReference>
<evidence type="ECO:0000256" key="4">
    <source>
        <dbReference type="ARBA" id="ARBA00022741"/>
    </source>
</evidence>
<dbReference type="GO" id="GO:0005524">
    <property type="term" value="F:ATP binding"/>
    <property type="evidence" value="ECO:0007669"/>
    <property type="project" value="UniProtKB-KW"/>
</dbReference>
<comment type="catalytic activity">
    <reaction evidence="8">
        <text>L-seryl-[protein] + ATP = O-phospho-L-seryl-[protein] + ADP + H(+)</text>
        <dbReference type="Rhea" id="RHEA:17989"/>
        <dbReference type="Rhea" id="RHEA-COMP:9863"/>
        <dbReference type="Rhea" id="RHEA-COMP:11604"/>
        <dbReference type="ChEBI" id="CHEBI:15378"/>
        <dbReference type="ChEBI" id="CHEBI:29999"/>
        <dbReference type="ChEBI" id="CHEBI:30616"/>
        <dbReference type="ChEBI" id="CHEBI:83421"/>
        <dbReference type="ChEBI" id="CHEBI:456216"/>
        <dbReference type="EC" id="2.7.11.1"/>
    </reaction>
</comment>
<comment type="catalytic activity">
    <reaction evidence="7">
        <text>L-threonyl-[protein] + ATP = O-phospho-L-threonyl-[protein] + ADP + H(+)</text>
        <dbReference type="Rhea" id="RHEA:46608"/>
        <dbReference type="Rhea" id="RHEA-COMP:11060"/>
        <dbReference type="Rhea" id="RHEA-COMP:11605"/>
        <dbReference type="ChEBI" id="CHEBI:15378"/>
        <dbReference type="ChEBI" id="CHEBI:30013"/>
        <dbReference type="ChEBI" id="CHEBI:30616"/>
        <dbReference type="ChEBI" id="CHEBI:61977"/>
        <dbReference type="ChEBI" id="CHEBI:456216"/>
        <dbReference type="EC" id="2.7.11.1"/>
    </reaction>
</comment>
<dbReference type="Pfam" id="PF00069">
    <property type="entry name" value="Pkinase"/>
    <property type="match status" value="1"/>
</dbReference>
<dbReference type="Gene3D" id="1.10.510.10">
    <property type="entry name" value="Transferase(Phosphotransferase) domain 1"/>
    <property type="match status" value="1"/>
</dbReference>
<evidence type="ECO:0000259" key="9">
    <source>
        <dbReference type="PROSITE" id="PS50011"/>
    </source>
</evidence>